<dbReference type="AlphaFoldDB" id="A0A8C4N430"/>
<organism evidence="10 11">
    <name type="scientific">Eptatretus burgeri</name>
    <name type="common">Inshore hagfish</name>
    <dbReference type="NCBI Taxonomy" id="7764"/>
    <lineage>
        <taxon>Eukaryota</taxon>
        <taxon>Metazoa</taxon>
        <taxon>Chordata</taxon>
        <taxon>Craniata</taxon>
        <taxon>Vertebrata</taxon>
        <taxon>Cyclostomata</taxon>
        <taxon>Myxini</taxon>
        <taxon>Myxiniformes</taxon>
        <taxon>Myxinidae</taxon>
        <taxon>Eptatretinae</taxon>
        <taxon>Eptatretus</taxon>
    </lineage>
</organism>
<feature type="compositionally biased region" description="Polar residues" evidence="8">
    <location>
        <begin position="66"/>
        <end position="77"/>
    </location>
</feature>
<feature type="compositionally biased region" description="Low complexity" evidence="8">
    <location>
        <begin position="79"/>
        <end position="102"/>
    </location>
</feature>
<evidence type="ECO:0000256" key="1">
    <source>
        <dbReference type="ARBA" id="ARBA00004245"/>
    </source>
</evidence>
<dbReference type="InterPro" id="IPR014797">
    <property type="entry name" value="CKK_CAMSAP"/>
</dbReference>
<name>A0A8C4N430_EPTBU</name>
<evidence type="ECO:0000256" key="8">
    <source>
        <dbReference type="SAM" id="MobiDB-lite"/>
    </source>
</evidence>
<evidence type="ECO:0000256" key="5">
    <source>
        <dbReference type="ARBA" id="ARBA00023212"/>
    </source>
</evidence>
<feature type="region of interest" description="Disordered" evidence="8">
    <location>
        <begin position="567"/>
        <end position="629"/>
    </location>
</feature>
<dbReference type="GeneTree" id="ENSGT00950000182975"/>
<dbReference type="Ensembl" id="ENSEBUT00000001010.1">
    <property type="protein sequence ID" value="ENSEBUP00000000704.1"/>
    <property type="gene ID" value="ENSEBUG00000000788.1"/>
</dbReference>
<reference evidence="10" key="2">
    <citation type="submission" date="2025-09" db="UniProtKB">
        <authorList>
            <consortium name="Ensembl"/>
        </authorList>
    </citation>
    <scope>IDENTIFICATION</scope>
</reference>
<evidence type="ECO:0000313" key="11">
    <source>
        <dbReference type="Proteomes" id="UP000694388"/>
    </source>
</evidence>
<keyword evidence="5" id="KW-0206">Cytoskeleton</keyword>
<feature type="region of interest" description="Disordered" evidence="8">
    <location>
        <begin position="723"/>
        <end position="812"/>
    </location>
</feature>
<feature type="compositionally biased region" description="Polar residues" evidence="8">
    <location>
        <begin position="167"/>
        <end position="180"/>
    </location>
</feature>
<keyword evidence="2" id="KW-0963">Cytoplasm</keyword>
<dbReference type="PANTHER" id="PTHR21595">
    <property type="entry name" value="PATRONIN"/>
    <property type="match status" value="1"/>
</dbReference>
<accession>A0A8C4N430</accession>
<proteinExistence type="inferred from homology"/>
<dbReference type="InterPro" id="IPR038209">
    <property type="entry name" value="CKK_dom_sf"/>
</dbReference>
<feature type="region of interest" description="Disordered" evidence="8">
    <location>
        <begin position="961"/>
        <end position="1099"/>
    </location>
</feature>
<dbReference type="FunFam" id="3.10.20.360:FF:000001">
    <property type="entry name" value="Calmodulin-regulated spectrin-associated protein 3 isoform 2"/>
    <property type="match status" value="1"/>
</dbReference>
<dbReference type="GO" id="GO:0030507">
    <property type="term" value="F:spectrin binding"/>
    <property type="evidence" value="ECO:0007669"/>
    <property type="project" value="InterPro"/>
</dbReference>
<dbReference type="GO" id="GO:0005516">
    <property type="term" value="F:calmodulin binding"/>
    <property type="evidence" value="ECO:0007669"/>
    <property type="project" value="InterPro"/>
</dbReference>
<feature type="compositionally biased region" description="Acidic residues" evidence="8">
    <location>
        <begin position="601"/>
        <end position="629"/>
    </location>
</feature>
<dbReference type="Gene3D" id="3.10.20.360">
    <property type="entry name" value="CKK domain"/>
    <property type="match status" value="1"/>
</dbReference>
<comment type="similarity">
    <text evidence="6">Belongs to the CAMSAP1 family.</text>
</comment>
<feature type="region of interest" description="Disordered" evidence="8">
    <location>
        <begin position="21"/>
        <end position="183"/>
    </location>
</feature>
<feature type="compositionally biased region" description="Polar residues" evidence="8">
    <location>
        <begin position="103"/>
        <end position="113"/>
    </location>
</feature>
<feature type="coiled-coil region" evidence="7">
    <location>
        <begin position="497"/>
        <end position="527"/>
    </location>
</feature>
<dbReference type="GO" id="GO:0036449">
    <property type="term" value="C:microtubule minus-end"/>
    <property type="evidence" value="ECO:0007669"/>
    <property type="project" value="TreeGrafter"/>
</dbReference>
<comment type="domain">
    <text evidence="6">The CKK domain binds microtubules.</text>
</comment>
<feature type="compositionally biased region" description="Basic residues" evidence="8">
    <location>
        <begin position="753"/>
        <end position="762"/>
    </location>
</feature>
<feature type="compositionally biased region" description="Polar residues" evidence="8">
    <location>
        <begin position="743"/>
        <end position="752"/>
    </location>
</feature>
<evidence type="ECO:0000256" key="2">
    <source>
        <dbReference type="ARBA" id="ARBA00022490"/>
    </source>
</evidence>
<dbReference type="SMART" id="SM01051">
    <property type="entry name" value="CAMSAP_CKK"/>
    <property type="match status" value="1"/>
</dbReference>
<dbReference type="Pfam" id="PF08683">
    <property type="entry name" value="CAMSAP_CKK"/>
    <property type="match status" value="1"/>
</dbReference>
<feature type="region of interest" description="Disordered" evidence="8">
    <location>
        <begin position="387"/>
        <end position="491"/>
    </location>
</feature>
<feature type="compositionally biased region" description="Low complexity" evidence="8">
    <location>
        <begin position="412"/>
        <end position="429"/>
    </location>
</feature>
<evidence type="ECO:0000256" key="3">
    <source>
        <dbReference type="ARBA" id="ARBA00022701"/>
    </source>
</evidence>
<feature type="region of interest" description="Disordered" evidence="8">
    <location>
        <begin position="246"/>
        <end position="269"/>
    </location>
</feature>
<evidence type="ECO:0000256" key="6">
    <source>
        <dbReference type="PROSITE-ProRule" id="PRU00841"/>
    </source>
</evidence>
<dbReference type="GO" id="GO:0051011">
    <property type="term" value="F:microtubule minus-end binding"/>
    <property type="evidence" value="ECO:0007669"/>
    <property type="project" value="TreeGrafter"/>
</dbReference>
<dbReference type="InterPro" id="IPR031372">
    <property type="entry name" value="CAMSAP_CC1"/>
</dbReference>
<keyword evidence="3 6" id="KW-0493">Microtubule</keyword>
<dbReference type="GO" id="GO:0031122">
    <property type="term" value="P:cytoplasmic microtubule organization"/>
    <property type="evidence" value="ECO:0007669"/>
    <property type="project" value="TreeGrafter"/>
</dbReference>
<keyword evidence="4 7" id="KW-0175">Coiled coil</keyword>
<feature type="domain" description="CKK" evidence="9">
    <location>
        <begin position="1134"/>
        <end position="1268"/>
    </location>
</feature>
<sequence>MAFVAELFWWFELVQPDLVKPRDVPNTPPEVRSSPVGPPRLPIAISNATKRSFLNGANRKGCGSNPDISQGKGNPSNHPHPLLPLRQKQQQRQADVQQSAQSTVSLFRSNSLTRVDGSPKSWPDRKQRPASQPLQIDSCFGPISDGDPEQMTFTRSLSKDSLAAPTSPRQSVSPPSSHKLLSNVCLEPDDEDPELVAIAARRPLTCRRPPDVLSAVPMPRQPEPLIPAILRPAKEKWNLECKEVEMGEENGRPSGGWRKKERERSRVVKQQVERMQPPDIQKMVAVRTDTRGHSTRFSPSAVHCLDRNQEVRSSFFLHPSPTRPNASLGIGMKSERANGLGCDSKDLGCYVNHLDGDDYIHLDGDDYVHFVGDAPLSDTAESIKLQAELRGKDRRNNKDQIEVESDGPQDVPAGLPSSASSPSGPSCSLTRLTSFAERRGRREGGTQPRSGSSSSQRTTPDGSEGCGGGWGQPARATSTDGRPDETDEWPTVDGHLAAEMLQLRMKLEERRRAIEAQKRQMEMLYTQRRQKLGKEAFLDVVRRRRPGKNGEEAKQDGWEMQHGRVVKATQRRDDWEKGGGVEKPKILEEEESQKLQLEERPETDDGEKDVIVEEESDTVPATDDEENESEDIIEAEVALETERDLRDSLAAMRHRWLDGYENDEITTTTTTTGTATLGGLPQEGMTLDSTLDCGRSIDHLNETLNLLRDEMERLSQQQEALLKMKPAKSGPSAASRRHPVGPDTTTKGSMTQARRRTGRPLRGRPQDLRISQDSMGLQQPQASPQANSNATSQRTTPSPRLISPPQDVDNLPHLRRVGVAPTVRTDCLAQSSSNQSVQLDLEGNIRPARTENASCQSRQWKQQVAADKCEGQRQHCWEEERHAGDIIFEEEADQTAEISEGKGRGLIEVDLCGLESGEKAAEESSASENVEEIERHSGMGFFFKDPQKAEGEMARRRAAFLEKQHRKSEEARQRRAQQEAEMEQKREETRQKAEEERLRKEEERARKELIKQEYLRRKQQQLLDEQPSSRPRPKPRPYPRPKSSRRDHSSDSPYRAISVSSLGVSRAESGSVTSIGTEGTMDTDSTNSSHKLGSRTDSMECLSVNGRVGPRQLEKDWENGSTASSINSVAEYTGPKLYKEPSAKSNKHIICNAICHCCLAGKVNEPQKNKIIEELERCDANHFVILFRDAGCQFRGVYTFSPDTETMGRLIGVGPRSITDRMVDRLYKYSSDRKQFSFIPAKTMSVSVDALTIQGHCWQARRPLIGRKFSGGPTKS</sequence>
<protein>
    <submittedName>
        <fullName evidence="10">Calmodulin regulated spectrin-associated protein 1b</fullName>
    </submittedName>
</protein>
<dbReference type="Pfam" id="PF17095">
    <property type="entry name" value="CAMSAP_CC1"/>
    <property type="match status" value="1"/>
</dbReference>
<feature type="compositionally biased region" description="Polar residues" evidence="8">
    <location>
        <begin position="769"/>
        <end position="798"/>
    </location>
</feature>
<feature type="compositionally biased region" description="Basic residues" evidence="8">
    <location>
        <begin position="1031"/>
        <end position="1043"/>
    </location>
</feature>
<dbReference type="InterPro" id="IPR032940">
    <property type="entry name" value="CAMSAP"/>
</dbReference>
<dbReference type="OMA" id="FIAEVFW"/>
<dbReference type="SUPFAM" id="SSF50346">
    <property type="entry name" value="PRC-barrel domain"/>
    <property type="match status" value="1"/>
</dbReference>
<evidence type="ECO:0000256" key="7">
    <source>
        <dbReference type="SAM" id="Coils"/>
    </source>
</evidence>
<comment type="subcellular location">
    <subcellularLocation>
        <location evidence="1">Cytoplasm</location>
        <location evidence="1">Cytoskeleton</location>
    </subcellularLocation>
</comment>
<evidence type="ECO:0000256" key="4">
    <source>
        <dbReference type="ARBA" id="ARBA00023054"/>
    </source>
</evidence>
<keyword evidence="11" id="KW-1185">Reference proteome</keyword>
<evidence type="ECO:0000259" key="9">
    <source>
        <dbReference type="PROSITE" id="PS51508"/>
    </source>
</evidence>
<feature type="compositionally biased region" description="Polar residues" evidence="8">
    <location>
        <begin position="447"/>
        <end position="461"/>
    </location>
</feature>
<reference evidence="10" key="1">
    <citation type="submission" date="2025-08" db="UniProtKB">
        <authorList>
            <consortium name="Ensembl"/>
        </authorList>
    </citation>
    <scope>IDENTIFICATION</scope>
</reference>
<dbReference type="PROSITE" id="PS51508">
    <property type="entry name" value="CKK"/>
    <property type="match status" value="1"/>
</dbReference>
<dbReference type="InterPro" id="IPR011033">
    <property type="entry name" value="PRC_barrel-like_sf"/>
</dbReference>
<evidence type="ECO:0000313" key="10">
    <source>
        <dbReference type="Ensembl" id="ENSEBUP00000000704.1"/>
    </source>
</evidence>
<dbReference type="Proteomes" id="UP000694388">
    <property type="component" value="Unplaced"/>
</dbReference>
<feature type="compositionally biased region" description="Basic and acidic residues" evidence="8">
    <location>
        <begin position="387"/>
        <end position="401"/>
    </location>
</feature>
<feature type="compositionally biased region" description="Basic and acidic residues" evidence="8">
    <location>
        <begin position="570"/>
        <end position="600"/>
    </location>
</feature>
<dbReference type="GO" id="GO:0007026">
    <property type="term" value="P:negative regulation of microtubule depolymerization"/>
    <property type="evidence" value="ECO:0007669"/>
    <property type="project" value="TreeGrafter"/>
</dbReference>
<feature type="compositionally biased region" description="Polar residues" evidence="8">
    <location>
        <begin position="1058"/>
        <end position="1091"/>
    </location>
</feature>
<dbReference type="PANTHER" id="PTHR21595:SF0">
    <property type="entry name" value="PATRONIN"/>
    <property type="match status" value="1"/>
</dbReference>
<dbReference type="GO" id="GO:0031175">
    <property type="term" value="P:neuron projection development"/>
    <property type="evidence" value="ECO:0007669"/>
    <property type="project" value="InterPro"/>
</dbReference>
<feature type="compositionally biased region" description="Basic and acidic residues" evidence="8">
    <location>
        <begin position="961"/>
        <end position="1016"/>
    </location>
</feature>